<evidence type="ECO:0000259" key="1">
    <source>
        <dbReference type="Pfam" id="PF10056"/>
    </source>
</evidence>
<accession>A0A6N1VCX5</accession>
<dbReference type="EMBL" id="CP054836">
    <property type="protein sequence ID" value="QKV18383.1"/>
    <property type="molecule type" value="Genomic_DNA"/>
</dbReference>
<dbReference type="PANTHER" id="PTHR38113">
    <property type="match status" value="1"/>
</dbReference>
<protein>
    <submittedName>
        <fullName evidence="2">DUF2293 domain-containing protein</fullName>
    </submittedName>
</protein>
<dbReference type="Pfam" id="PF10056">
    <property type="entry name" value="DUF2293"/>
    <property type="match status" value="1"/>
</dbReference>
<organism evidence="2 3">
    <name type="scientific">Oricola thermophila</name>
    <dbReference type="NCBI Taxonomy" id="2742145"/>
    <lineage>
        <taxon>Bacteria</taxon>
        <taxon>Pseudomonadati</taxon>
        <taxon>Pseudomonadota</taxon>
        <taxon>Alphaproteobacteria</taxon>
        <taxon>Hyphomicrobiales</taxon>
        <taxon>Ahrensiaceae</taxon>
        <taxon>Oricola</taxon>
    </lineage>
</organism>
<proteinExistence type="predicted"/>
<gene>
    <name evidence="2" type="ORF">HTY61_07915</name>
</gene>
<dbReference type="AlphaFoldDB" id="A0A6N1VCX5"/>
<evidence type="ECO:0000313" key="2">
    <source>
        <dbReference type="EMBL" id="QKV18383.1"/>
    </source>
</evidence>
<sequence length="113" mass="12957">MATKRQTETTKALRRLVPMIPFNEAEEVKQLAGQRHLRSLPASVAVWLSLVAHVRHVHTDYDRLLDEGYDRDSARHFVLDDINAVLQRWQATRLLDESETDGKLPDPVEDQTG</sequence>
<dbReference type="PIRSF" id="PIRSF036238">
    <property type="entry name" value="UCP036238"/>
    <property type="match status" value="1"/>
</dbReference>
<reference evidence="2 3" key="1">
    <citation type="submission" date="2020-06" db="EMBL/GenBank/DDBJ databases">
        <title>Oricola thermophila sp. nov. isolated from a tidal sediments.</title>
        <authorList>
            <person name="Kwon K.K."/>
            <person name="Yang S.-H."/>
            <person name="Park M.-J."/>
        </authorList>
    </citation>
    <scope>NUCLEOTIDE SEQUENCE [LARGE SCALE GENOMIC DNA]</scope>
    <source>
        <strain evidence="2 3">MEBiC13590</strain>
    </source>
</reference>
<keyword evidence="3" id="KW-1185">Reference proteome</keyword>
<dbReference type="KEGG" id="orm:HTY61_07915"/>
<dbReference type="PANTHER" id="PTHR38113:SF2">
    <property type="entry name" value="DUF2293 DOMAIN-CONTAINING PROTEIN"/>
    <property type="match status" value="1"/>
</dbReference>
<dbReference type="Proteomes" id="UP000509367">
    <property type="component" value="Chromosome"/>
</dbReference>
<name>A0A6N1VCX5_9HYPH</name>
<dbReference type="InterPro" id="IPR017044">
    <property type="entry name" value="UCP036238"/>
</dbReference>
<evidence type="ECO:0000313" key="3">
    <source>
        <dbReference type="Proteomes" id="UP000509367"/>
    </source>
</evidence>
<dbReference type="InterPro" id="IPR018744">
    <property type="entry name" value="DUF2293"/>
</dbReference>
<dbReference type="RefSeq" id="WP_175276277.1">
    <property type="nucleotide sequence ID" value="NZ_CP054836.1"/>
</dbReference>
<feature type="domain" description="DUF2293" evidence="1">
    <location>
        <begin position="12"/>
        <end position="90"/>
    </location>
</feature>